<feature type="domain" description="WxL Interacting Protein peptidoglycan binding" evidence="3">
    <location>
        <begin position="33"/>
        <end position="150"/>
    </location>
</feature>
<sequence precursor="true">MKRKRFLESIFALAMMTMFFMMPSKVHAASSGFSVQPMTSQLQRDKSESYFDVIVKPNQSTNLRVKLVNHTKQAVKIKVAIHPGQTNNNGIVDYSGLQKKDRTLRYDLARYLKGPKKVTVPANSTQVYTAKLTMPKNQLPGLMAGGLTFSPENYTTSTTKNAKLSITNRFSYGIAVITRNRNRTWQPQLKIGQAKVTQQQAKNTLAVPMQNVKATFLNQLKVSVTATNKRTHKVYKRTSDAMQMAPNSHFDYQVKLPTNVAAGHYRVKTTAYYVKDAAGKYTDSKGTHYKYRGTRQSNVTVTAKQSRDLQKKARQARGGTPWFVYAIIALVVVLLAIIGTLVALLLRKKSKK</sequence>
<comment type="caution">
    <text evidence="5">The sequence shown here is derived from an EMBL/GenBank/DDBJ whole genome shotgun (WGS) entry which is preliminary data.</text>
</comment>
<accession>A0A1Z5IBH0</accession>
<evidence type="ECO:0000256" key="2">
    <source>
        <dbReference type="SAM" id="SignalP"/>
    </source>
</evidence>
<feature type="signal peptide" evidence="2">
    <location>
        <begin position="1"/>
        <end position="28"/>
    </location>
</feature>
<keyword evidence="6" id="KW-1185">Reference proteome</keyword>
<protein>
    <submittedName>
        <fullName evidence="5">Cell surface protein</fullName>
    </submittedName>
</protein>
<dbReference type="OrthoDB" id="2365961at2"/>
<dbReference type="EMBL" id="BCMF01000004">
    <property type="protein sequence ID" value="GAW99092.1"/>
    <property type="molecule type" value="Genomic_DNA"/>
</dbReference>
<keyword evidence="1" id="KW-0812">Transmembrane</keyword>
<dbReference type="Pfam" id="PF11797">
    <property type="entry name" value="WxLIP_HBD"/>
    <property type="match status" value="1"/>
</dbReference>
<dbReference type="RefSeq" id="WP_089108894.1">
    <property type="nucleotide sequence ID" value="NZ_BCMF01000004.1"/>
</dbReference>
<dbReference type="InterPro" id="IPR010317">
    <property type="entry name" value="WxLIP_PGBD"/>
</dbReference>
<proteinExistence type="predicted"/>
<organism evidence="5 6">
    <name type="scientific">Secundilactobacillus mixtipabuli</name>
    <dbReference type="NCBI Taxonomy" id="1435342"/>
    <lineage>
        <taxon>Bacteria</taxon>
        <taxon>Bacillati</taxon>
        <taxon>Bacillota</taxon>
        <taxon>Bacilli</taxon>
        <taxon>Lactobacillales</taxon>
        <taxon>Lactobacillaceae</taxon>
        <taxon>Secundilactobacillus</taxon>
    </lineage>
</organism>
<dbReference type="AlphaFoldDB" id="A0A1Z5IBH0"/>
<evidence type="ECO:0000313" key="6">
    <source>
        <dbReference type="Proteomes" id="UP000198374"/>
    </source>
</evidence>
<feature type="chain" id="PRO_5012419041" evidence="2">
    <location>
        <begin position="29"/>
        <end position="352"/>
    </location>
</feature>
<feature type="domain" description="WxL Interacting Protein host binding" evidence="4">
    <location>
        <begin position="163"/>
        <end position="308"/>
    </location>
</feature>
<keyword evidence="1" id="KW-0472">Membrane</keyword>
<evidence type="ECO:0000259" key="4">
    <source>
        <dbReference type="Pfam" id="PF11797"/>
    </source>
</evidence>
<dbReference type="Proteomes" id="UP000198374">
    <property type="component" value="Unassembled WGS sequence"/>
</dbReference>
<name>A0A1Z5IBH0_9LACO</name>
<dbReference type="Pfam" id="PF06030">
    <property type="entry name" value="WxLIP_PGBD"/>
    <property type="match status" value="1"/>
</dbReference>
<evidence type="ECO:0000313" key="5">
    <source>
        <dbReference type="EMBL" id="GAW99092.1"/>
    </source>
</evidence>
<reference evidence="5 6" key="1">
    <citation type="submission" date="2015-11" db="EMBL/GenBank/DDBJ databases">
        <title>Draft genome sequences of new species of the genus Lactobacillus isolated from orchardgrass silage.</title>
        <authorList>
            <person name="Tohno M."/>
            <person name="Tanizawa Y."/>
            <person name="Arita M."/>
        </authorList>
    </citation>
    <scope>NUCLEOTIDE SEQUENCE [LARGE SCALE GENOMIC DNA]</scope>
    <source>
        <strain evidence="5 6">IWT30</strain>
    </source>
</reference>
<gene>
    <name evidence="5" type="ORF">IWT30_01052</name>
</gene>
<evidence type="ECO:0000256" key="1">
    <source>
        <dbReference type="SAM" id="Phobius"/>
    </source>
</evidence>
<keyword evidence="1" id="KW-1133">Transmembrane helix</keyword>
<keyword evidence="2" id="KW-0732">Signal</keyword>
<feature type="transmembrane region" description="Helical" evidence="1">
    <location>
        <begin position="322"/>
        <end position="346"/>
    </location>
</feature>
<dbReference type="InterPro" id="IPR021759">
    <property type="entry name" value="WxLIP_HBD"/>
</dbReference>
<evidence type="ECO:0000259" key="3">
    <source>
        <dbReference type="Pfam" id="PF06030"/>
    </source>
</evidence>